<organism evidence="1 2">
    <name type="scientific">Treponema rectale</name>
    <dbReference type="NCBI Taxonomy" id="744512"/>
    <lineage>
        <taxon>Bacteria</taxon>
        <taxon>Pseudomonadati</taxon>
        <taxon>Spirochaetota</taxon>
        <taxon>Spirochaetia</taxon>
        <taxon>Spirochaetales</taxon>
        <taxon>Treponemataceae</taxon>
        <taxon>Treponema</taxon>
    </lineage>
</organism>
<gene>
    <name evidence="1" type="ORF">DYE49_03865</name>
</gene>
<protein>
    <recommendedName>
        <fullName evidence="3">Lipoprotein</fullName>
    </recommendedName>
</protein>
<dbReference type="AlphaFoldDB" id="A0A7M1XLF9"/>
<dbReference type="PROSITE" id="PS51257">
    <property type="entry name" value="PROKAR_LIPOPROTEIN"/>
    <property type="match status" value="1"/>
</dbReference>
<evidence type="ECO:0000313" key="2">
    <source>
        <dbReference type="Proteomes" id="UP000593591"/>
    </source>
</evidence>
<name>A0A7M1XLF9_9SPIR</name>
<reference evidence="1 2" key="1">
    <citation type="submission" date="2018-08" db="EMBL/GenBank/DDBJ databases">
        <title>The first complete genome of Treponema rectale (CHPAT), a commensal spirochete of the bovine rectum.</title>
        <authorList>
            <person name="Staton G.J."/>
            <person name="Clegg S.R."/>
            <person name="Carter S.D."/>
            <person name="Radford A.D."/>
            <person name="Darby A."/>
            <person name="Hall N."/>
            <person name="Birtles R.J."/>
            <person name="Evans N.J."/>
        </authorList>
    </citation>
    <scope>NUCLEOTIDE SEQUENCE [LARGE SCALE GENOMIC DNA]</scope>
    <source>
        <strain evidence="1 2">CHPA</strain>
    </source>
</reference>
<sequence>MKLRNSLILTLSLLCSCVESVDKSKFNKPSDYSDADFQINENLDITFQFYQWAFSYDGLNYIKCDDVTSNDIKGPFKKEKDTNFELFLTDFYPRLEKPIKNDELSIINGKELSKEDYEISLSEDYYFYYEGKERTMIDDKVEFVSNHDVEHYSSYLYFTVYCYLPTSKELIFITAAQFSWASQD</sequence>
<dbReference type="Proteomes" id="UP000593591">
    <property type="component" value="Chromosome"/>
</dbReference>
<evidence type="ECO:0000313" key="1">
    <source>
        <dbReference type="EMBL" id="QOS39641.1"/>
    </source>
</evidence>
<dbReference type="KEGG" id="trc:DYE49_03865"/>
<dbReference type="EMBL" id="CP031517">
    <property type="protein sequence ID" value="QOS39641.1"/>
    <property type="molecule type" value="Genomic_DNA"/>
</dbReference>
<accession>A0A7M1XLF9</accession>
<proteinExistence type="predicted"/>
<evidence type="ECO:0008006" key="3">
    <source>
        <dbReference type="Google" id="ProtNLM"/>
    </source>
</evidence>